<proteinExistence type="predicted"/>
<organism evidence="1 2">
    <name type="scientific">Camellia lanceoleosa</name>
    <dbReference type="NCBI Taxonomy" id="1840588"/>
    <lineage>
        <taxon>Eukaryota</taxon>
        <taxon>Viridiplantae</taxon>
        <taxon>Streptophyta</taxon>
        <taxon>Embryophyta</taxon>
        <taxon>Tracheophyta</taxon>
        <taxon>Spermatophyta</taxon>
        <taxon>Magnoliopsida</taxon>
        <taxon>eudicotyledons</taxon>
        <taxon>Gunneridae</taxon>
        <taxon>Pentapetalae</taxon>
        <taxon>asterids</taxon>
        <taxon>Ericales</taxon>
        <taxon>Theaceae</taxon>
        <taxon>Camellia</taxon>
    </lineage>
</organism>
<dbReference type="EMBL" id="CM045772">
    <property type="protein sequence ID" value="KAI7985429.1"/>
    <property type="molecule type" value="Genomic_DNA"/>
</dbReference>
<sequence>MAFLLNKTTILSPLRSHSLHKTQEDSLSLSRRGFHIQPGSRENALLTDDPSLKQFKSHKKSVWRLKRVGEVLTIVVVAGCCYEIYVKAIMREEARKQASGSA</sequence>
<evidence type="ECO:0000313" key="2">
    <source>
        <dbReference type="Proteomes" id="UP001060215"/>
    </source>
</evidence>
<dbReference type="Proteomes" id="UP001060215">
    <property type="component" value="Chromosome 15"/>
</dbReference>
<protein>
    <submittedName>
        <fullName evidence="1">Uncharacterized protein</fullName>
    </submittedName>
</protein>
<gene>
    <name evidence="1" type="ORF">LOK49_LG14G00870</name>
</gene>
<comment type="caution">
    <text evidence="1">The sequence shown here is derived from an EMBL/GenBank/DDBJ whole genome shotgun (WGS) entry which is preliminary data.</text>
</comment>
<keyword evidence="2" id="KW-1185">Reference proteome</keyword>
<reference evidence="1 2" key="1">
    <citation type="journal article" date="2022" name="Plant J.">
        <title>Chromosome-level genome of Camellia lanceoleosa provides a valuable resource for understanding genome evolution and self-incompatibility.</title>
        <authorList>
            <person name="Gong W."/>
            <person name="Xiao S."/>
            <person name="Wang L."/>
            <person name="Liao Z."/>
            <person name="Chang Y."/>
            <person name="Mo W."/>
            <person name="Hu G."/>
            <person name="Li W."/>
            <person name="Zhao G."/>
            <person name="Zhu H."/>
            <person name="Hu X."/>
            <person name="Ji K."/>
            <person name="Xiang X."/>
            <person name="Song Q."/>
            <person name="Yuan D."/>
            <person name="Jin S."/>
            <person name="Zhang L."/>
        </authorList>
    </citation>
    <scope>NUCLEOTIDE SEQUENCE [LARGE SCALE GENOMIC DNA]</scope>
    <source>
        <strain evidence="1">SQ_2022a</strain>
    </source>
</reference>
<name>A0ACC0FAY9_9ERIC</name>
<accession>A0ACC0FAY9</accession>
<evidence type="ECO:0000313" key="1">
    <source>
        <dbReference type="EMBL" id="KAI7985429.1"/>
    </source>
</evidence>